<accession>A0A7K1SXY5</accession>
<sequence>METLLIQLTNQKAIGLLHEMEALNLIKLLDEPISENQSFSEKYAGKLPSAVADDLQNYVTASRKEWSD</sequence>
<dbReference type="EMBL" id="WPIK01000009">
    <property type="protein sequence ID" value="MVN22173.1"/>
    <property type="molecule type" value="Genomic_DNA"/>
</dbReference>
<protein>
    <submittedName>
        <fullName evidence="1">Uncharacterized protein</fullName>
    </submittedName>
</protein>
<gene>
    <name evidence="1" type="ORF">GO621_11585</name>
</gene>
<dbReference type="AlphaFoldDB" id="A0A7K1SXY5"/>
<name>A0A7K1SXY5_9SPHI</name>
<dbReference type="Proteomes" id="UP000462014">
    <property type="component" value="Unassembled WGS sequence"/>
</dbReference>
<evidence type="ECO:0000313" key="2">
    <source>
        <dbReference type="Proteomes" id="UP000462014"/>
    </source>
</evidence>
<keyword evidence="2" id="KW-1185">Reference proteome</keyword>
<organism evidence="1 2">
    <name type="scientific">Mucilaginibacter arboris</name>
    <dbReference type="NCBI Taxonomy" id="2682090"/>
    <lineage>
        <taxon>Bacteria</taxon>
        <taxon>Pseudomonadati</taxon>
        <taxon>Bacteroidota</taxon>
        <taxon>Sphingobacteriia</taxon>
        <taxon>Sphingobacteriales</taxon>
        <taxon>Sphingobacteriaceae</taxon>
        <taxon>Mucilaginibacter</taxon>
    </lineage>
</organism>
<evidence type="ECO:0000313" key="1">
    <source>
        <dbReference type="EMBL" id="MVN22173.1"/>
    </source>
</evidence>
<dbReference type="RefSeq" id="WP_157567158.1">
    <property type="nucleotide sequence ID" value="NZ_WPIK01000009.1"/>
</dbReference>
<comment type="caution">
    <text evidence="1">The sequence shown here is derived from an EMBL/GenBank/DDBJ whole genome shotgun (WGS) entry which is preliminary data.</text>
</comment>
<reference evidence="1 2" key="1">
    <citation type="submission" date="2019-12" db="EMBL/GenBank/DDBJ databases">
        <title>Mucilaginibacter sp. HMF7410 genome sequencing and assembly.</title>
        <authorList>
            <person name="Kang H."/>
            <person name="Cha I."/>
            <person name="Kim H."/>
            <person name="Joh K."/>
        </authorList>
    </citation>
    <scope>NUCLEOTIDE SEQUENCE [LARGE SCALE GENOMIC DNA]</scope>
    <source>
        <strain evidence="1 2">HMF7410</strain>
    </source>
</reference>
<proteinExistence type="predicted"/>